<organism evidence="5 7">
    <name type="scientific">Trichococcus ilyis</name>
    <dbReference type="NCBI Taxonomy" id="640938"/>
    <lineage>
        <taxon>Bacteria</taxon>
        <taxon>Bacillati</taxon>
        <taxon>Bacillota</taxon>
        <taxon>Bacilli</taxon>
        <taxon>Lactobacillales</taxon>
        <taxon>Carnobacteriaceae</taxon>
        <taxon>Trichococcus</taxon>
    </lineage>
</organism>
<dbReference type="RefSeq" id="WP_068621191.1">
    <property type="nucleotide sequence ID" value="NZ_FJNB01000002.1"/>
</dbReference>
<evidence type="ECO:0000313" key="5">
    <source>
        <dbReference type="EMBL" id="CZQ85746.1"/>
    </source>
</evidence>
<evidence type="ECO:0000256" key="1">
    <source>
        <dbReference type="PIRSR" id="PIRSR601310-1"/>
    </source>
</evidence>
<dbReference type="PRINTS" id="PR00332">
    <property type="entry name" value="HISTRIAD"/>
</dbReference>
<dbReference type="InterPro" id="IPR036265">
    <property type="entry name" value="HIT-like_sf"/>
</dbReference>
<keyword evidence="8" id="KW-1185">Reference proteome</keyword>
<dbReference type="InterPro" id="IPR019808">
    <property type="entry name" value="Histidine_triad_CS"/>
</dbReference>
<dbReference type="EMBL" id="FNYT01000022">
    <property type="protein sequence ID" value="SEJ69063.1"/>
    <property type="molecule type" value="Genomic_DNA"/>
</dbReference>
<evidence type="ECO:0000313" key="6">
    <source>
        <dbReference type="EMBL" id="SEJ69063.1"/>
    </source>
</evidence>
<dbReference type="InterPro" id="IPR001310">
    <property type="entry name" value="Histidine_triad_HIT"/>
</dbReference>
<evidence type="ECO:0000313" key="8">
    <source>
        <dbReference type="Proteomes" id="UP000199280"/>
    </source>
</evidence>
<dbReference type="AlphaFoldDB" id="A0A143YCV8"/>
<dbReference type="Pfam" id="PF01230">
    <property type="entry name" value="HIT"/>
    <property type="match status" value="1"/>
</dbReference>
<feature type="active site" description="Tele-AMP-histidine intermediate" evidence="1">
    <location>
        <position position="100"/>
    </location>
</feature>
<name>A0A143YCV8_9LACT</name>
<dbReference type="OrthoDB" id="9784774at2"/>
<dbReference type="InterPro" id="IPR011146">
    <property type="entry name" value="HIT-like"/>
</dbReference>
<feature type="domain" description="HIT" evidence="4">
    <location>
        <begin position="5"/>
        <end position="114"/>
    </location>
</feature>
<dbReference type="EMBL" id="FJNB01000002">
    <property type="protein sequence ID" value="CZQ85746.1"/>
    <property type="molecule type" value="Genomic_DNA"/>
</dbReference>
<dbReference type="PANTHER" id="PTHR46648">
    <property type="entry name" value="HIT FAMILY PROTEIN 1"/>
    <property type="match status" value="1"/>
</dbReference>
<feature type="short sequence motif" description="Histidine triad motif" evidence="2 3">
    <location>
        <begin position="98"/>
        <end position="102"/>
    </location>
</feature>
<dbReference type="GO" id="GO:0009117">
    <property type="term" value="P:nucleotide metabolic process"/>
    <property type="evidence" value="ECO:0007669"/>
    <property type="project" value="TreeGrafter"/>
</dbReference>
<evidence type="ECO:0000259" key="4">
    <source>
        <dbReference type="PROSITE" id="PS51084"/>
    </source>
</evidence>
<dbReference type="Gene3D" id="3.30.428.10">
    <property type="entry name" value="HIT-like"/>
    <property type="match status" value="1"/>
</dbReference>
<dbReference type="GO" id="GO:0003824">
    <property type="term" value="F:catalytic activity"/>
    <property type="evidence" value="ECO:0007669"/>
    <property type="project" value="InterPro"/>
</dbReference>
<dbReference type="STRING" id="640938.TR210_489"/>
<dbReference type="CDD" id="cd01277">
    <property type="entry name" value="HINT_subgroup"/>
    <property type="match status" value="1"/>
</dbReference>
<dbReference type="SUPFAM" id="SSF54197">
    <property type="entry name" value="HIT-like"/>
    <property type="match status" value="1"/>
</dbReference>
<dbReference type="Proteomes" id="UP000199280">
    <property type="component" value="Unassembled WGS sequence"/>
</dbReference>
<dbReference type="InterPro" id="IPR039384">
    <property type="entry name" value="HINT"/>
</dbReference>
<reference evidence="6 8" key="2">
    <citation type="submission" date="2016-10" db="EMBL/GenBank/DDBJ databases">
        <authorList>
            <person name="Varghese N."/>
            <person name="Submissions S."/>
        </authorList>
    </citation>
    <scope>NUCLEOTIDE SEQUENCE [LARGE SCALE GENOMIC DNA]</scope>
    <source>
        <strain evidence="6 8">DSM 22150</strain>
    </source>
</reference>
<dbReference type="PROSITE" id="PS00892">
    <property type="entry name" value="HIT_1"/>
    <property type="match status" value="1"/>
</dbReference>
<accession>A0A143YCV8</accession>
<evidence type="ECO:0000256" key="3">
    <source>
        <dbReference type="PROSITE-ProRule" id="PRU00464"/>
    </source>
</evidence>
<gene>
    <name evidence="6" type="ORF">SAMN05216375_12218</name>
    <name evidence="5" type="ORF">TR210_489</name>
</gene>
<dbReference type="PANTHER" id="PTHR46648:SF1">
    <property type="entry name" value="ADENOSINE 5'-MONOPHOSPHORAMIDASE HNT1"/>
    <property type="match status" value="1"/>
</dbReference>
<evidence type="ECO:0000256" key="2">
    <source>
        <dbReference type="PIRSR" id="PIRSR601310-3"/>
    </source>
</evidence>
<sequence length="144" mass="16405">MTDCIFCKIANHEIPSNIVYEDDVVIAFLDLSQVTKGHTLLVPKKHVADIFEFDEELAKAVFSRIPKIARAIERSSDDILGLNILNNNRSIAYQSVFHSHIHFLPRYEDSDTDGFGLKWKTHEGKYSQEELAKVIASIKESLED</sequence>
<evidence type="ECO:0000313" key="7">
    <source>
        <dbReference type="Proteomes" id="UP000076878"/>
    </source>
</evidence>
<dbReference type="PROSITE" id="PS51084">
    <property type="entry name" value="HIT_2"/>
    <property type="match status" value="1"/>
</dbReference>
<protein>
    <submittedName>
        <fullName evidence="6">Histidine triad (HIT) family protein</fullName>
    </submittedName>
    <submittedName>
        <fullName evidence="5">Histidine triad (Hit) protein</fullName>
    </submittedName>
</protein>
<reference evidence="5 7" key="1">
    <citation type="submission" date="2016-02" db="EMBL/GenBank/DDBJ databases">
        <authorList>
            <person name="Wen L."/>
            <person name="He K."/>
            <person name="Yang H."/>
        </authorList>
    </citation>
    <scope>NUCLEOTIDE SEQUENCE [LARGE SCALE GENOMIC DNA]</scope>
    <source>
        <strain evidence="5">Trichococcus_R210</strain>
    </source>
</reference>
<proteinExistence type="predicted"/>
<dbReference type="Proteomes" id="UP000076878">
    <property type="component" value="Unassembled WGS sequence"/>
</dbReference>